<comment type="caution">
    <text evidence="1">The sequence shown here is derived from an EMBL/GenBank/DDBJ whole genome shotgun (WGS) entry which is preliminary data.</text>
</comment>
<protein>
    <submittedName>
        <fullName evidence="1">Pre-mRNA processing RNA-helicase</fullName>
        <ecNumber evidence="1">3.6.4.13</ecNumber>
    </submittedName>
</protein>
<sequence length="569" mass="61163">MVGRSVFSADAGDDDSSAEANASAGAARRPPLPTPLPPLESADEAEGAAADAAMEIDEPEHDPLDEYMQSMEAGVEIDGNAAGAAHDLAAIGAGDNDEGADGGADGAGDEDVLALAAQRLKKKDLVVVDHSTMNYESFRRNFYIEPAELSAMSTEEVDMLRADLGGIKIRGVSPPKPAVNWAYFGLPAACSDVIKNQGFERPTPIQAQAIPAILSGRDMIGVAKTGSGKTLAFVLPMLRHIKAQRPLAPGDGPVGLVMTPTRELAVQIHRECQPFLRVLGLRAVCAYGGSGIKDQIGELKRGCEIVVGTPGRLIDLLSANSGRVTNLHRVTYLVLDEADRMFDMGFEPQVTKIVQGVRPTRQTVLFSATFPRQMEALARKILRRPLEVVVGGRALIPPEVAQHVEVVEERDKFVRLLAILGEAFNSNGETLALVFVDRQEAADGLLRDLMRRGYVCNSLHGGKDQADRDQAIADFKNRVFSVLVATSIAARGLDVRGLTVVVNYDCPNHMEDLVHRVGRTGRAGNKGDAFTFVTPDQDRYAAEVVKAMKLSDLTPPEDVQQLADAFMDK</sequence>
<proteinExistence type="predicted"/>
<dbReference type="EMBL" id="JANBUJ010002050">
    <property type="protein sequence ID" value="KAJ2765312.1"/>
    <property type="molecule type" value="Genomic_DNA"/>
</dbReference>
<evidence type="ECO:0000313" key="1">
    <source>
        <dbReference type="EMBL" id="KAJ2765312.1"/>
    </source>
</evidence>
<feature type="non-terminal residue" evidence="1">
    <location>
        <position position="569"/>
    </location>
</feature>
<organism evidence="1 2">
    <name type="scientific">Coemansia nantahalensis</name>
    <dbReference type="NCBI Taxonomy" id="2789366"/>
    <lineage>
        <taxon>Eukaryota</taxon>
        <taxon>Fungi</taxon>
        <taxon>Fungi incertae sedis</taxon>
        <taxon>Zoopagomycota</taxon>
        <taxon>Kickxellomycotina</taxon>
        <taxon>Kickxellomycetes</taxon>
        <taxon>Kickxellales</taxon>
        <taxon>Kickxellaceae</taxon>
        <taxon>Coemansia</taxon>
    </lineage>
</organism>
<dbReference type="EC" id="3.6.4.13" evidence="1"/>
<keyword evidence="2" id="KW-1185">Reference proteome</keyword>
<dbReference type="Proteomes" id="UP001140234">
    <property type="component" value="Unassembled WGS sequence"/>
</dbReference>
<evidence type="ECO:0000313" key="2">
    <source>
        <dbReference type="Proteomes" id="UP001140234"/>
    </source>
</evidence>
<reference evidence="1" key="1">
    <citation type="submission" date="2022-07" db="EMBL/GenBank/DDBJ databases">
        <title>Phylogenomic reconstructions and comparative analyses of Kickxellomycotina fungi.</title>
        <authorList>
            <person name="Reynolds N.K."/>
            <person name="Stajich J.E."/>
            <person name="Barry K."/>
            <person name="Grigoriev I.V."/>
            <person name="Crous P."/>
            <person name="Smith M.E."/>
        </authorList>
    </citation>
    <scope>NUCLEOTIDE SEQUENCE</scope>
    <source>
        <strain evidence="1">CBS 109366</strain>
    </source>
</reference>
<keyword evidence="1" id="KW-0378">Hydrolase</keyword>
<gene>
    <name evidence="1" type="primary">PRP5</name>
    <name evidence="1" type="ORF">IWQ57_004826</name>
</gene>
<name>A0ACC1JQQ6_9FUNG</name>
<accession>A0ACC1JQQ6</accession>